<feature type="active site" evidence="7">
    <location>
        <position position="307"/>
    </location>
</feature>
<dbReference type="PANTHER" id="PTHR11739">
    <property type="entry name" value="CITRATE SYNTHASE"/>
    <property type="match status" value="1"/>
</dbReference>
<dbReference type="Proteomes" id="UP000535491">
    <property type="component" value="Unassembled WGS sequence"/>
</dbReference>
<dbReference type="AlphaFoldDB" id="A0A7W2A9V6"/>
<dbReference type="SUPFAM" id="SSF48256">
    <property type="entry name" value="Citrate synthase"/>
    <property type="match status" value="1"/>
</dbReference>
<gene>
    <name evidence="9" type="primary">citZ</name>
    <name evidence="9" type="ORF">H1191_13325</name>
</gene>
<accession>A0A7W2A9V6</accession>
<dbReference type="GO" id="GO:0005829">
    <property type="term" value="C:cytosol"/>
    <property type="evidence" value="ECO:0007669"/>
    <property type="project" value="TreeGrafter"/>
</dbReference>
<dbReference type="NCBIfam" id="NF010637">
    <property type="entry name" value="PRK14034.1"/>
    <property type="match status" value="1"/>
</dbReference>
<keyword evidence="9" id="KW-0012">Acyltransferase</keyword>
<dbReference type="InterPro" id="IPR019810">
    <property type="entry name" value="Citrate_synthase_AS"/>
</dbReference>
<dbReference type="InterPro" id="IPR036969">
    <property type="entry name" value="Citrate_synthase_sf"/>
</dbReference>
<evidence type="ECO:0000256" key="3">
    <source>
        <dbReference type="ARBA" id="ARBA00022532"/>
    </source>
</evidence>
<dbReference type="GO" id="GO:0036440">
    <property type="term" value="F:citrate synthase activity"/>
    <property type="evidence" value="ECO:0007669"/>
    <property type="project" value="UniProtKB-EC"/>
</dbReference>
<dbReference type="InterPro" id="IPR011278">
    <property type="entry name" value="2-MeCitrate/Citrate_synth_II"/>
</dbReference>
<dbReference type="CDD" id="cd06110">
    <property type="entry name" value="BSuCS-II_like"/>
    <property type="match status" value="1"/>
</dbReference>
<evidence type="ECO:0000256" key="7">
    <source>
        <dbReference type="PIRSR" id="PIRSR001369-1"/>
    </source>
</evidence>
<evidence type="ECO:0000256" key="5">
    <source>
        <dbReference type="ARBA" id="ARBA00049288"/>
    </source>
</evidence>
<keyword evidence="4 6" id="KW-0808">Transferase</keyword>
<dbReference type="InterPro" id="IPR016142">
    <property type="entry name" value="Citrate_synth-like_lrg_a-sub"/>
</dbReference>
<dbReference type="InterPro" id="IPR002020">
    <property type="entry name" value="Citrate_synthase"/>
</dbReference>
<comment type="caution">
    <text evidence="9">The sequence shown here is derived from an EMBL/GenBank/DDBJ whole genome shotgun (WGS) entry which is preliminary data.</text>
</comment>
<protein>
    <recommendedName>
        <fullName evidence="6">Citrate synthase</fullName>
    </recommendedName>
</protein>
<evidence type="ECO:0000256" key="1">
    <source>
        <dbReference type="ARBA" id="ARBA00004751"/>
    </source>
</evidence>
<organism evidence="9 10">
    <name type="scientific">Paenactinomyces guangxiensis</name>
    <dbReference type="NCBI Taxonomy" id="1490290"/>
    <lineage>
        <taxon>Bacteria</taxon>
        <taxon>Bacillati</taxon>
        <taxon>Bacillota</taxon>
        <taxon>Bacilli</taxon>
        <taxon>Bacillales</taxon>
        <taxon>Thermoactinomycetaceae</taxon>
        <taxon>Paenactinomyces</taxon>
    </lineage>
</organism>
<evidence type="ECO:0000256" key="8">
    <source>
        <dbReference type="RuleBase" id="RU003406"/>
    </source>
</evidence>
<evidence type="ECO:0000256" key="6">
    <source>
        <dbReference type="PIRNR" id="PIRNR001369"/>
    </source>
</evidence>
<proteinExistence type="inferred from homology"/>
<dbReference type="NCBIfam" id="TIGR01800">
    <property type="entry name" value="cit_synth_II"/>
    <property type="match status" value="1"/>
</dbReference>
<dbReference type="GO" id="GO:0005975">
    <property type="term" value="P:carbohydrate metabolic process"/>
    <property type="evidence" value="ECO:0007669"/>
    <property type="project" value="TreeGrafter"/>
</dbReference>
<dbReference type="GO" id="GO:0006099">
    <property type="term" value="P:tricarboxylic acid cycle"/>
    <property type="evidence" value="ECO:0007669"/>
    <property type="project" value="UniProtKB-UniPathway"/>
</dbReference>
<sequence>MTVAKGLEGVVALTSEISSIVDGVLTYRGYNIDDLADQSTFEEVAFLLWFGRLPSKAELDQLHQELDQHAALPDVLLQQMKAYPKNVHPMSVLRTAVSSLALYDEEADDQSSEANRRKAVKLTAKIPTIITAFARIRQGLEPVQPKAGLGFAGNFLYMLNGEEPSEVAVKALDKALVLHADHELNASTFAARVTTGTLADMYSAITAAIGALKGPLHGGANEQVMATLEQIGSIDRIESTIQAKLDNKEKIMGFGHRVYKDGDPRAKHLREMSRQLSQQKGDTLWYDMSVKIDKLVYEKKGLKPNVDFYSASVYTYLGIPRDLFTPIFAMSRITGWTAHVMEQYANNRLIRPRAEYTGLTNQSYIPIDQR</sequence>
<dbReference type="PROSITE" id="PS00480">
    <property type="entry name" value="CITRATE_SYNTHASE"/>
    <property type="match status" value="1"/>
</dbReference>
<dbReference type="InterPro" id="IPR024176">
    <property type="entry name" value="Citrate_synthase_bac-typ"/>
</dbReference>
<dbReference type="PIRSF" id="PIRSF001369">
    <property type="entry name" value="Citrate_synth"/>
    <property type="match status" value="1"/>
</dbReference>
<reference evidence="9 10" key="1">
    <citation type="submission" date="2020-07" db="EMBL/GenBank/DDBJ databases">
        <authorList>
            <person name="Feng H."/>
        </authorList>
    </citation>
    <scope>NUCLEOTIDE SEQUENCE [LARGE SCALE GENOMIC DNA]</scope>
    <source>
        <strain evidence="10">s-10</strain>
    </source>
</reference>
<dbReference type="PRINTS" id="PR00143">
    <property type="entry name" value="CITRTSNTHASE"/>
</dbReference>
<dbReference type="Gene3D" id="1.10.230.10">
    <property type="entry name" value="Cytochrome P450-Terp, domain 2"/>
    <property type="match status" value="1"/>
</dbReference>
<keyword evidence="10" id="KW-1185">Reference proteome</keyword>
<evidence type="ECO:0000256" key="4">
    <source>
        <dbReference type="ARBA" id="ARBA00022679"/>
    </source>
</evidence>
<name>A0A7W2A9V6_9BACL</name>
<comment type="similarity">
    <text evidence="2 6 8">Belongs to the citrate synthase family.</text>
</comment>
<evidence type="ECO:0000313" key="9">
    <source>
        <dbReference type="EMBL" id="MBA4495288.1"/>
    </source>
</evidence>
<dbReference type="UniPathway" id="UPA00223"/>
<evidence type="ECO:0000256" key="2">
    <source>
        <dbReference type="ARBA" id="ARBA00010566"/>
    </source>
</evidence>
<feature type="active site" evidence="7">
    <location>
        <position position="256"/>
    </location>
</feature>
<comment type="pathway">
    <text evidence="1">Carbohydrate metabolism; tricarboxylic acid cycle; isocitrate from oxaloacetate: step 1/2.</text>
</comment>
<dbReference type="InterPro" id="IPR016143">
    <property type="entry name" value="Citrate_synth-like_sm_a-sub"/>
</dbReference>
<evidence type="ECO:0000313" key="10">
    <source>
        <dbReference type="Proteomes" id="UP000535491"/>
    </source>
</evidence>
<keyword evidence="3" id="KW-0816">Tricarboxylic acid cycle</keyword>
<dbReference type="EMBL" id="JACEIQ010000013">
    <property type="protein sequence ID" value="MBA4495288.1"/>
    <property type="molecule type" value="Genomic_DNA"/>
</dbReference>
<dbReference type="PANTHER" id="PTHR11739:SF4">
    <property type="entry name" value="CITRATE SYNTHASE, PEROXISOMAL"/>
    <property type="match status" value="1"/>
</dbReference>
<dbReference type="Pfam" id="PF00285">
    <property type="entry name" value="Citrate_synt"/>
    <property type="match status" value="1"/>
</dbReference>
<comment type="catalytic activity">
    <reaction evidence="5">
        <text>oxaloacetate + acetyl-CoA + H2O = citrate + CoA + H(+)</text>
        <dbReference type="Rhea" id="RHEA:16845"/>
        <dbReference type="ChEBI" id="CHEBI:15377"/>
        <dbReference type="ChEBI" id="CHEBI:15378"/>
        <dbReference type="ChEBI" id="CHEBI:16452"/>
        <dbReference type="ChEBI" id="CHEBI:16947"/>
        <dbReference type="ChEBI" id="CHEBI:57287"/>
        <dbReference type="ChEBI" id="CHEBI:57288"/>
        <dbReference type="EC" id="2.3.3.16"/>
    </reaction>
</comment>
<dbReference type="RefSeq" id="WP_181752567.1">
    <property type="nucleotide sequence ID" value="NZ_JACEIQ010000013.1"/>
</dbReference>
<dbReference type="FunFam" id="1.10.230.10:FF:000003">
    <property type="entry name" value="Citrate synthase"/>
    <property type="match status" value="1"/>
</dbReference>
<dbReference type="Gene3D" id="1.10.580.10">
    <property type="entry name" value="Citrate Synthase, domain 1"/>
    <property type="match status" value="1"/>
</dbReference>